<gene>
    <name evidence="3" type="ORF">Sangu_1374600</name>
</gene>
<organism evidence="3">
    <name type="scientific">Sesamum angustifolium</name>
    <dbReference type="NCBI Taxonomy" id="2727405"/>
    <lineage>
        <taxon>Eukaryota</taxon>
        <taxon>Viridiplantae</taxon>
        <taxon>Streptophyta</taxon>
        <taxon>Embryophyta</taxon>
        <taxon>Tracheophyta</taxon>
        <taxon>Spermatophyta</taxon>
        <taxon>Magnoliopsida</taxon>
        <taxon>eudicotyledons</taxon>
        <taxon>Gunneridae</taxon>
        <taxon>Pentapetalae</taxon>
        <taxon>asterids</taxon>
        <taxon>lamiids</taxon>
        <taxon>Lamiales</taxon>
        <taxon>Pedaliaceae</taxon>
        <taxon>Sesamum</taxon>
    </lineage>
</organism>
<evidence type="ECO:0000313" key="3">
    <source>
        <dbReference type="EMBL" id="KAL0338525.1"/>
    </source>
</evidence>
<reference evidence="3" key="1">
    <citation type="submission" date="2020-06" db="EMBL/GenBank/DDBJ databases">
        <authorList>
            <person name="Li T."/>
            <person name="Hu X."/>
            <person name="Zhang T."/>
            <person name="Song X."/>
            <person name="Zhang H."/>
            <person name="Dai N."/>
            <person name="Sheng W."/>
            <person name="Hou X."/>
            <person name="Wei L."/>
        </authorList>
    </citation>
    <scope>NUCLEOTIDE SEQUENCE</scope>
    <source>
        <strain evidence="3">G01</strain>
        <tissue evidence="3">Leaf</tissue>
    </source>
</reference>
<name>A0AAW2N4W8_9LAMI</name>
<evidence type="ECO:0000256" key="1">
    <source>
        <dbReference type="ARBA" id="ARBA00009995"/>
    </source>
</evidence>
<dbReference type="EMBL" id="JACGWK010000008">
    <property type="protein sequence ID" value="KAL0338525.1"/>
    <property type="molecule type" value="Genomic_DNA"/>
</dbReference>
<dbReference type="PANTHER" id="PTHR48047:SF182">
    <property type="entry name" value="GLYCOSYLTRANSFERASE"/>
    <property type="match status" value="1"/>
</dbReference>
<dbReference type="GO" id="GO:0035251">
    <property type="term" value="F:UDP-glucosyltransferase activity"/>
    <property type="evidence" value="ECO:0007669"/>
    <property type="project" value="TreeGrafter"/>
</dbReference>
<comment type="caution">
    <text evidence="3">The sequence shown here is derived from an EMBL/GenBank/DDBJ whole genome shotgun (WGS) entry which is preliminary data.</text>
</comment>
<dbReference type="AlphaFoldDB" id="A0AAW2N4W8"/>
<comment type="similarity">
    <text evidence="1">Belongs to the UDP-glycosyltransferase family.</text>
</comment>
<proteinExistence type="inferred from homology"/>
<reference evidence="3" key="2">
    <citation type="journal article" date="2024" name="Plant">
        <title>Genomic evolution and insights into agronomic trait innovations of Sesamum species.</title>
        <authorList>
            <person name="Miao H."/>
            <person name="Wang L."/>
            <person name="Qu L."/>
            <person name="Liu H."/>
            <person name="Sun Y."/>
            <person name="Le M."/>
            <person name="Wang Q."/>
            <person name="Wei S."/>
            <person name="Zheng Y."/>
            <person name="Lin W."/>
            <person name="Duan Y."/>
            <person name="Cao H."/>
            <person name="Xiong S."/>
            <person name="Wang X."/>
            <person name="Wei L."/>
            <person name="Li C."/>
            <person name="Ma Q."/>
            <person name="Ju M."/>
            <person name="Zhao R."/>
            <person name="Li G."/>
            <person name="Mu C."/>
            <person name="Tian Q."/>
            <person name="Mei H."/>
            <person name="Zhang T."/>
            <person name="Gao T."/>
            <person name="Zhang H."/>
        </authorList>
    </citation>
    <scope>NUCLEOTIDE SEQUENCE</scope>
    <source>
        <strain evidence="3">G01</strain>
    </source>
</reference>
<dbReference type="PANTHER" id="PTHR48047">
    <property type="entry name" value="GLYCOSYLTRANSFERASE"/>
    <property type="match status" value="1"/>
</dbReference>
<dbReference type="Gene3D" id="3.40.50.2000">
    <property type="entry name" value="Glycogen Phosphorylase B"/>
    <property type="match status" value="3"/>
</dbReference>
<protein>
    <submittedName>
        <fullName evidence="3">Anthocyanidin 3-O-glucosyltransferase 4</fullName>
    </submittedName>
</protein>
<feature type="compositionally biased region" description="Polar residues" evidence="2">
    <location>
        <begin position="32"/>
        <end position="45"/>
    </location>
</feature>
<dbReference type="SUPFAM" id="SSF53756">
    <property type="entry name" value="UDP-Glycosyltransferase/glycogen phosphorylase"/>
    <property type="match status" value="1"/>
</dbReference>
<feature type="region of interest" description="Disordered" evidence="2">
    <location>
        <begin position="32"/>
        <end position="54"/>
    </location>
</feature>
<accession>A0AAW2N4W8</accession>
<sequence length="257" mass="28204">MRGFLPRAPFVVPGLPDRIEFTRLQLPGLLNPGSTTDIESASNNDNLDKAQRGNQASIDTEQCLKWLDNRDPGSVVYACLGSLGRLSPGQFIELAVGLESSTHPFILVVKGGSRSEEIEKWIQDDGRIPDALWLEFDSQGISAGPLPMITWPIFAEQFLNEKLLVQILGTGVGVGAQTVTHLGEYEKDENKATRDGIKSAIERVMDKGKEGSERRKRAQELRVMAKRSAEVEGSSYLNVTMLIQEIAQLGKTKKGIA</sequence>
<evidence type="ECO:0000256" key="2">
    <source>
        <dbReference type="SAM" id="MobiDB-lite"/>
    </source>
</evidence>